<evidence type="ECO:0000256" key="1">
    <source>
        <dbReference type="SAM" id="Phobius"/>
    </source>
</evidence>
<gene>
    <name evidence="2" type="ORF">B0T16DRAFT_489112</name>
</gene>
<dbReference type="PANTHER" id="PTHR37577">
    <property type="entry name" value="INTEGRAL MEMBRANE PROTEIN"/>
    <property type="match status" value="1"/>
</dbReference>
<organism evidence="2 3">
    <name type="scientific">Cercophora newfieldiana</name>
    <dbReference type="NCBI Taxonomy" id="92897"/>
    <lineage>
        <taxon>Eukaryota</taxon>
        <taxon>Fungi</taxon>
        <taxon>Dikarya</taxon>
        <taxon>Ascomycota</taxon>
        <taxon>Pezizomycotina</taxon>
        <taxon>Sordariomycetes</taxon>
        <taxon>Sordariomycetidae</taxon>
        <taxon>Sordariales</taxon>
        <taxon>Lasiosphaeriaceae</taxon>
        <taxon>Cercophora</taxon>
    </lineage>
</organism>
<proteinExistence type="predicted"/>
<reference evidence="2" key="1">
    <citation type="submission" date="2023-06" db="EMBL/GenBank/DDBJ databases">
        <title>Genome-scale phylogeny and comparative genomics of the fungal order Sordariales.</title>
        <authorList>
            <consortium name="Lawrence Berkeley National Laboratory"/>
            <person name="Hensen N."/>
            <person name="Bonometti L."/>
            <person name="Westerberg I."/>
            <person name="Brannstrom I.O."/>
            <person name="Guillou S."/>
            <person name="Cros-Aarteil S."/>
            <person name="Calhoun S."/>
            <person name="Haridas S."/>
            <person name="Kuo A."/>
            <person name="Mondo S."/>
            <person name="Pangilinan J."/>
            <person name="Riley R."/>
            <person name="Labutti K."/>
            <person name="Andreopoulos B."/>
            <person name="Lipzen A."/>
            <person name="Chen C."/>
            <person name="Yanf M."/>
            <person name="Daum C."/>
            <person name="Ng V."/>
            <person name="Clum A."/>
            <person name="Steindorff A."/>
            <person name="Ohm R."/>
            <person name="Martin F."/>
            <person name="Silar P."/>
            <person name="Natvig D."/>
            <person name="Lalanne C."/>
            <person name="Gautier V."/>
            <person name="Ament-Velasquez S.L."/>
            <person name="Kruys A."/>
            <person name="Hutchinson M.I."/>
            <person name="Powell A.J."/>
            <person name="Barry K."/>
            <person name="Miller A.N."/>
            <person name="Grigoriev I.V."/>
            <person name="Debuchy R."/>
            <person name="Gladieux P."/>
            <person name="Thoren M.H."/>
            <person name="Johannesson H."/>
        </authorList>
    </citation>
    <scope>NUCLEOTIDE SEQUENCE</scope>
    <source>
        <strain evidence="2">SMH2532-1</strain>
    </source>
</reference>
<feature type="transmembrane region" description="Helical" evidence="1">
    <location>
        <begin position="112"/>
        <end position="133"/>
    </location>
</feature>
<accession>A0AA39YE68</accession>
<dbReference type="PANTHER" id="PTHR37577:SF1">
    <property type="entry name" value="INTEGRAL MEMBRANE PROTEIN"/>
    <property type="match status" value="1"/>
</dbReference>
<dbReference type="Proteomes" id="UP001174936">
    <property type="component" value="Unassembled WGS sequence"/>
</dbReference>
<keyword evidence="1" id="KW-1133">Transmembrane helix</keyword>
<evidence type="ECO:0000313" key="2">
    <source>
        <dbReference type="EMBL" id="KAK0651014.1"/>
    </source>
</evidence>
<keyword evidence="1" id="KW-0812">Transmembrane</keyword>
<feature type="transmembrane region" description="Helical" evidence="1">
    <location>
        <begin position="385"/>
        <end position="406"/>
    </location>
</feature>
<dbReference type="EMBL" id="JAULSV010000002">
    <property type="protein sequence ID" value="KAK0651014.1"/>
    <property type="molecule type" value="Genomic_DNA"/>
</dbReference>
<comment type="caution">
    <text evidence="2">The sequence shown here is derived from an EMBL/GenBank/DDBJ whole genome shotgun (WGS) entry which is preliminary data.</text>
</comment>
<dbReference type="InterPro" id="IPR053018">
    <property type="entry name" value="Elsinochrome_Biosynth-Asso"/>
</dbReference>
<name>A0AA39YE68_9PEZI</name>
<dbReference type="AlphaFoldDB" id="A0AA39YE68"/>
<feature type="transmembrane region" description="Helical" evidence="1">
    <location>
        <begin position="145"/>
        <end position="169"/>
    </location>
</feature>
<feature type="transmembrane region" description="Helical" evidence="1">
    <location>
        <begin position="27"/>
        <end position="48"/>
    </location>
</feature>
<keyword evidence="1" id="KW-0472">Membrane</keyword>
<evidence type="ECO:0000313" key="3">
    <source>
        <dbReference type="Proteomes" id="UP001174936"/>
    </source>
</evidence>
<feature type="transmembrane region" description="Helical" evidence="1">
    <location>
        <begin position="260"/>
        <end position="277"/>
    </location>
</feature>
<feature type="transmembrane region" description="Helical" evidence="1">
    <location>
        <begin position="181"/>
        <end position="204"/>
    </location>
</feature>
<protein>
    <submittedName>
        <fullName evidence="2">Uncharacterized protein</fullName>
    </submittedName>
</protein>
<keyword evidence="3" id="KW-1185">Reference proteome</keyword>
<sequence>MSTYNCSFSSRERELEPYADVAGPGVLAGYLGTAWICVVLVIVHYLLIFDPEQDPFQEEGLPGAGNNNRHWTANPIDALFKIMFERVSLSFSTVGQVPALQWMRRNPRLQAAFNKAILAMCDIQIVTGLGILVSGYADLKSGISAYHFLLVGLVAWFSNLTHIAGLTVLRHYLHRRPSQKWIRLSLMIILSVMLLTAMGPTVFFNWPVWESLSETAGEEEKRFQGSAGLPGSYAICFFNARRAIQWHYSDTEVKLEASPSFQSVLISMLLLVFSLASRTIKLQSTLSSAVKKTRGYFSNRYKAYIRRCFCIEPSFRRRKPRSRSTQFMRTIFCTQMTNLLVIRIYTDLLVSTLSDIYWLLISAIWGTIKLFLVKQSVVIEEDSWAFGQILPAFLLLAPLLTTMEIFTELRRGTDTSASQPDTSPGDNSPAGKMYLQKLADSSKLYKATSIATTTITKLAFGFSQP</sequence>